<keyword evidence="1" id="KW-1133">Transmembrane helix</keyword>
<proteinExistence type="predicted"/>
<dbReference type="Proteomes" id="UP000002710">
    <property type="component" value="Chromosome"/>
</dbReference>
<dbReference type="RefSeq" id="WP_011367892.1">
    <property type="nucleotide sequence ID" value="NC_007519.1"/>
</dbReference>
<protein>
    <recommendedName>
        <fullName evidence="4">STAS domain-containing protein</fullName>
    </recommendedName>
</protein>
<feature type="transmembrane region" description="Helical" evidence="1">
    <location>
        <begin position="310"/>
        <end position="333"/>
    </location>
</feature>
<dbReference type="Pfam" id="PF02405">
    <property type="entry name" value="MlaE"/>
    <property type="match status" value="1"/>
</dbReference>
<keyword evidence="1" id="KW-0472">Membrane</keyword>
<feature type="transmembrane region" description="Helical" evidence="1">
    <location>
        <begin position="345"/>
        <end position="372"/>
    </location>
</feature>
<accession>Q30ZW4</accession>
<dbReference type="eggNOG" id="COG0767">
    <property type="taxonomic scope" value="Bacteria"/>
</dbReference>
<dbReference type="GO" id="GO:0005548">
    <property type="term" value="F:phospholipid transporter activity"/>
    <property type="evidence" value="ECO:0007669"/>
    <property type="project" value="TreeGrafter"/>
</dbReference>
<dbReference type="AlphaFoldDB" id="Q30ZW4"/>
<dbReference type="PANTHER" id="PTHR30188">
    <property type="entry name" value="ABC TRANSPORTER PERMEASE PROTEIN-RELATED"/>
    <property type="match status" value="1"/>
</dbReference>
<evidence type="ECO:0000313" key="3">
    <source>
        <dbReference type="Proteomes" id="UP000002710"/>
    </source>
</evidence>
<dbReference type="STRING" id="207559.Dde_1985"/>
<evidence type="ECO:0000256" key="1">
    <source>
        <dbReference type="SAM" id="Phobius"/>
    </source>
</evidence>
<dbReference type="KEGG" id="dde:Dde_1985"/>
<reference evidence="2 3" key="1">
    <citation type="journal article" date="2011" name="J. Bacteriol.">
        <title>Complete genome sequence and updated annotation of Desulfovibrio alaskensis G20.</title>
        <authorList>
            <person name="Hauser L.J."/>
            <person name="Land M.L."/>
            <person name="Brown S.D."/>
            <person name="Larimer F."/>
            <person name="Keller K.L."/>
            <person name="Rapp-Giles B.J."/>
            <person name="Price M.N."/>
            <person name="Lin M."/>
            <person name="Bruce D.C."/>
            <person name="Detter J.C."/>
            <person name="Tapia R."/>
            <person name="Han C.S."/>
            <person name="Goodwin L.A."/>
            <person name="Cheng J.F."/>
            <person name="Pitluck S."/>
            <person name="Copeland A."/>
            <person name="Lucas S."/>
            <person name="Nolan M."/>
            <person name="Lapidus A.L."/>
            <person name="Palumbo A.V."/>
            <person name="Wall J.D."/>
        </authorList>
    </citation>
    <scope>NUCLEOTIDE SEQUENCE [LARGE SCALE GENOMIC DNA]</scope>
    <source>
        <strain evidence="3">ATCC BAA 1058 / DSM 17464 / G20</strain>
    </source>
</reference>
<organism evidence="2 3">
    <name type="scientific">Oleidesulfovibrio alaskensis (strain ATCC BAA-1058 / DSM 17464 / G20)</name>
    <name type="common">Desulfovibrio alaskensis</name>
    <dbReference type="NCBI Taxonomy" id="207559"/>
    <lineage>
        <taxon>Bacteria</taxon>
        <taxon>Pseudomonadati</taxon>
        <taxon>Thermodesulfobacteriota</taxon>
        <taxon>Desulfovibrionia</taxon>
        <taxon>Desulfovibrionales</taxon>
        <taxon>Desulfovibrionaceae</taxon>
        <taxon>Oleidesulfovibrio</taxon>
    </lineage>
</organism>
<dbReference type="EMBL" id="CP000112">
    <property type="protein sequence ID" value="ABB38782.1"/>
    <property type="molecule type" value="Genomic_DNA"/>
</dbReference>
<feature type="transmembrane region" description="Helical" evidence="1">
    <location>
        <begin position="170"/>
        <end position="190"/>
    </location>
</feature>
<dbReference type="InterPro" id="IPR030802">
    <property type="entry name" value="Permease_MalE"/>
</dbReference>
<dbReference type="HOGENOM" id="CLU_045686_0_2_7"/>
<keyword evidence="3" id="KW-1185">Reference proteome</keyword>
<evidence type="ECO:0000313" key="2">
    <source>
        <dbReference type="EMBL" id="ABB38782.1"/>
    </source>
</evidence>
<sequence>MARVDLQHDGAGRCVIVFQGRWTLHDTVPSVGKLALRLESDCRGGAVSFSCAGLTAWDSRFLTFCRSVLETLEGRGIAYDTSGLPDGVLRLLSLAAQVPEREGAAVSRKSPLSARMGEALHAAFAGTISVMEFIGDVTLSVLRMCIGRAVFRWSDTFALLRFCGAQSLPIVSLISMLAGLIFAFVGAVQLKMFGAEIYVASLVGIAMLRVMGAVMTAIIVSGRVGAAFAAELGTMQVNEEIDAFSTFGISPLDFLVLPRMLALVLMMPLLCVYANLMGIVGGAAVGWLMLDINLHQYFNMTWQTVSLTHFGVGIAHSVVFGFVVAVCSCYMGIHCGRSASAVGKATTSAVVSSIVSIVVATAVITFLCNILGI</sequence>
<name>Q30ZW4_OLEA2</name>
<keyword evidence="1" id="KW-0812">Transmembrane</keyword>
<feature type="transmembrane region" description="Helical" evidence="1">
    <location>
        <begin position="197"/>
        <end position="221"/>
    </location>
</feature>
<dbReference type="GO" id="GO:0043190">
    <property type="term" value="C:ATP-binding cassette (ABC) transporter complex"/>
    <property type="evidence" value="ECO:0007669"/>
    <property type="project" value="InterPro"/>
</dbReference>
<evidence type="ECO:0008006" key="4">
    <source>
        <dbReference type="Google" id="ProtNLM"/>
    </source>
</evidence>
<feature type="transmembrane region" description="Helical" evidence="1">
    <location>
        <begin position="269"/>
        <end position="290"/>
    </location>
</feature>
<gene>
    <name evidence="2" type="ordered locus">Dde_1985</name>
</gene>
<dbReference type="PANTHER" id="PTHR30188:SF3">
    <property type="entry name" value="ABC TRANSPORTER PERMEASE"/>
    <property type="match status" value="1"/>
</dbReference>